<evidence type="ECO:0000259" key="2">
    <source>
        <dbReference type="Pfam" id="PF12671"/>
    </source>
</evidence>
<dbReference type="Pfam" id="PF12671">
    <property type="entry name" value="Amidase_6"/>
    <property type="match status" value="1"/>
</dbReference>
<dbReference type="PANTHER" id="PTHR40032:SF1">
    <property type="entry name" value="EXPORTED PROTEIN"/>
    <property type="match status" value="1"/>
</dbReference>
<gene>
    <name evidence="3" type="ORF">H8S57_02355</name>
</gene>
<dbReference type="AlphaFoldDB" id="A0A8J6JD92"/>
<proteinExistence type="predicted"/>
<evidence type="ECO:0000256" key="1">
    <source>
        <dbReference type="SAM" id="MobiDB-lite"/>
    </source>
</evidence>
<dbReference type="EMBL" id="JACOPP010000002">
    <property type="protein sequence ID" value="MBC5732569.1"/>
    <property type="molecule type" value="Genomic_DNA"/>
</dbReference>
<keyword evidence="4" id="KW-1185">Reference proteome</keyword>
<feature type="compositionally biased region" description="Pro residues" evidence="1">
    <location>
        <begin position="182"/>
        <end position="197"/>
    </location>
</feature>
<accession>A0A8J6JD92</accession>
<protein>
    <submittedName>
        <fullName evidence="3">Amidase domain-containing protein</fullName>
    </submittedName>
</protein>
<feature type="region of interest" description="Disordered" evidence="1">
    <location>
        <begin position="167"/>
        <end position="197"/>
    </location>
</feature>
<organism evidence="3 4">
    <name type="scientific">Lawsonibacter hominis</name>
    <dbReference type="NCBI Taxonomy" id="2763053"/>
    <lineage>
        <taxon>Bacteria</taxon>
        <taxon>Bacillati</taxon>
        <taxon>Bacillota</taxon>
        <taxon>Clostridia</taxon>
        <taxon>Eubacteriales</taxon>
        <taxon>Oscillospiraceae</taxon>
        <taxon>Lawsonibacter</taxon>
    </lineage>
</organism>
<comment type="caution">
    <text evidence="3">The sequence shown here is derived from an EMBL/GenBank/DDBJ whole genome shotgun (WGS) entry which is preliminary data.</text>
</comment>
<reference evidence="3" key="1">
    <citation type="submission" date="2020-08" db="EMBL/GenBank/DDBJ databases">
        <title>Genome public.</title>
        <authorList>
            <person name="Liu C."/>
            <person name="Sun Q."/>
        </authorList>
    </citation>
    <scope>NUCLEOTIDE SEQUENCE</scope>
    <source>
        <strain evidence="3">NSJ-51</strain>
    </source>
</reference>
<dbReference type="Proteomes" id="UP000661435">
    <property type="component" value="Unassembled WGS sequence"/>
</dbReference>
<sequence length="197" mass="22252">MTRVIPYNRQAAVAYAHKWAYSRNPAFYDYEEIGGDCTNFASQCLYAGTGVMNFTPVFGWYYIDANNKAPAWTGVEYFYRFLTRQEQSPGPFGSSTTLEQMEPGDFVQFRFQKEVFSHTPIIVEIGQPATLENTLVAAHSYDADWRPLSTYFFEEIRFLHVLGAYPPEGAAGPEEGEKSKPPVLPQNQMPPRPPGPS</sequence>
<dbReference type="InterPro" id="IPR024301">
    <property type="entry name" value="Amidase_6"/>
</dbReference>
<feature type="domain" description="Putative amidase" evidence="2">
    <location>
        <begin position="7"/>
        <end position="152"/>
    </location>
</feature>
<dbReference type="PANTHER" id="PTHR40032">
    <property type="entry name" value="EXPORTED PROTEIN-RELATED"/>
    <property type="match status" value="1"/>
</dbReference>
<name>A0A8J6JD92_9FIRM</name>
<evidence type="ECO:0000313" key="4">
    <source>
        <dbReference type="Proteomes" id="UP000661435"/>
    </source>
</evidence>
<evidence type="ECO:0000313" key="3">
    <source>
        <dbReference type="EMBL" id="MBC5732569.1"/>
    </source>
</evidence>